<feature type="domain" description="Large ribosomal subunit protein uL2 RNA-binding" evidence="8">
    <location>
        <begin position="41"/>
        <end position="117"/>
    </location>
</feature>
<keyword evidence="2 5" id="KW-0689">Ribosomal protein</keyword>
<dbReference type="EMBL" id="MHTC01000043">
    <property type="protein sequence ID" value="OHA54695.1"/>
    <property type="molecule type" value="Genomic_DNA"/>
</dbReference>
<dbReference type="AlphaFoldDB" id="A0A1G2Q296"/>
<dbReference type="HAMAP" id="MF_01320_B">
    <property type="entry name" value="Ribosomal_uL2_B"/>
    <property type="match status" value="1"/>
</dbReference>
<organism evidence="9 10">
    <name type="scientific">Candidatus Veblenbacteria bacterium RIFOXYB1_FULL_43_13</name>
    <dbReference type="NCBI Taxonomy" id="1802426"/>
    <lineage>
        <taxon>Bacteria</taxon>
        <taxon>Candidatus Vebleniibacteriota</taxon>
    </lineage>
</organism>
<dbReference type="InterPro" id="IPR022666">
    <property type="entry name" value="Ribosomal_uL2_RNA-bd_dom"/>
</dbReference>
<dbReference type="SUPFAM" id="SSF50249">
    <property type="entry name" value="Nucleic acid-binding proteins"/>
    <property type="match status" value="1"/>
</dbReference>
<feature type="region of interest" description="Disordered" evidence="6">
    <location>
        <begin position="220"/>
        <end position="264"/>
    </location>
</feature>
<dbReference type="Pfam" id="PF03947">
    <property type="entry name" value="Ribosomal_L2_C"/>
    <property type="match status" value="1"/>
</dbReference>
<dbReference type="InterPro" id="IPR014722">
    <property type="entry name" value="Rib_uL2_dom2"/>
</dbReference>
<dbReference type="PIRSF" id="PIRSF002158">
    <property type="entry name" value="Ribosomal_L2"/>
    <property type="match status" value="1"/>
</dbReference>
<dbReference type="InterPro" id="IPR012340">
    <property type="entry name" value="NA-bd_OB-fold"/>
</dbReference>
<dbReference type="InterPro" id="IPR002171">
    <property type="entry name" value="Ribosomal_uL2"/>
</dbReference>
<dbReference type="GO" id="GO:0019843">
    <property type="term" value="F:rRNA binding"/>
    <property type="evidence" value="ECO:0007669"/>
    <property type="project" value="UniProtKB-UniRule"/>
</dbReference>
<sequence length="278" mass="30421">MPFTLYQPTTPGRRHAGVLQRDITKKEPEKRLVRGAKSSGGRNNMGKITVRHRGGGAKRLLRSVDFKRNKYDIVATVVALEYDPSRTANLALLHYSDGDKRYMVAPEGLKVGEKIMSSQKQIEIKVGNRLPLKFVPPGLQVHDIELSPGQGGVMVRSAGAWAILMSFEGGLARLKLPSGEIRSVAEDCLATIGQVSNVDHINVRLGKAGRRRHLGFKPTVRGKAMNPVDHPHGGGEGHNPIGLKHPKTPWGKPALGVPTRSANKASNRFIISRRPKRT</sequence>
<dbReference type="InterPro" id="IPR014726">
    <property type="entry name" value="Ribosomal_uL2_dom3"/>
</dbReference>
<evidence type="ECO:0000313" key="9">
    <source>
        <dbReference type="EMBL" id="OHA54695.1"/>
    </source>
</evidence>
<comment type="subunit">
    <text evidence="5">Part of the 50S ribosomal subunit. Forms a bridge to the 30S subunit in the 70S ribosome.</text>
</comment>
<evidence type="ECO:0000256" key="1">
    <source>
        <dbReference type="ARBA" id="ARBA00005636"/>
    </source>
</evidence>
<feature type="domain" description="Large ribosomal subunit protein uL2 C-terminal" evidence="7">
    <location>
        <begin position="124"/>
        <end position="253"/>
    </location>
</feature>
<keyword evidence="5" id="KW-0694">RNA-binding</keyword>
<dbReference type="GO" id="GO:0016740">
    <property type="term" value="F:transferase activity"/>
    <property type="evidence" value="ECO:0007669"/>
    <property type="project" value="InterPro"/>
</dbReference>
<evidence type="ECO:0000256" key="3">
    <source>
        <dbReference type="ARBA" id="ARBA00023274"/>
    </source>
</evidence>
<accession>A0A1G2Q296</accession>
<dbReference type="FunFam" id="2.30.30.30:FF:000001">
    <property type="entry name" value="50S ribosomal protein L2"/>
    <property type="match status" value="1"/>
</dbReference>
<dbReference type="Gene3D" id="2.40.50.140">
    <property type="entry name" value="Nucleic acid-binding proteins"/>
    <property type="match status" value="1"/>
</dbReference>
<dbReference type="InterPro" id="IPR008991">
    <property type="entry name" value="Translation_prot_SH3-like_sf"/>
</dbReference>
<dbReference type="Gene3D" id="4.10.950.10">
    <property type="entry name" value="Ribosomal protein L2, domain 3"/>
    <property type="match status" value="1"/>
</dbReference>
<evidence type="ECO:0000256" key="2">
    <source>
        <dbReference type="ARBA" id="ARBA00022980"/>
    </source>
</evidence>
<dbReference type="NCBIfam" id="TIGR01171">
    <property type="entry name" value="rplB_bact"/>
    <property type="match status" value="1"/>
</dbReference>
<evidence type="ECO:0000259" key="7">
    <source>
        <dbReference type="SMART" id="SM01382"/>
    </source>
</evidence>
<dbReference type="PANTHER" id="PTHR13691:SF5">
    <property type="entry name" value="LARGE RIBOSOMAL SUBUNIT PROTEIN UL2M"/>
    <property type="match status" value="1"/>
</dbReference>
<evidence type="ECO:0000313" key="10">
    <source>
        <dbReference type="Proteomes" id="UP000177575"/>
    </source>
</evidence>
<dbReference type="Gene3D" id="2.30.30.30">
    <property type="match status" value="1"/>
</dbReference>
<comment type="caution">
    <text evidence="9">The sequence shown here is derived from an EMBL/GenBank/DDBJ whole genome shotgun (WGS) entry which is preliminary data.</text>
</comment>
<dbReference type="SMART" id="SM01383">
    <property type="entry name" value="Ribosomal_L2"/>
    <property type="match status" value="1"/>
</dbReference>
<dbReference type="GO" id="GO:0015934">
    <property type="term" value="C:large ribosomal subunit"/>
    <property type="evidence" value="ECO:0007669"/>
    <property type="project" value="InterPro"/>
</dbReference>
<dbReference type="GO" id="GO:0003735">
    <property type="term" value="F:structural constituent of ribosome"/>
    <property type="evidence" value="ECO:0007669"/>
    <property type="project" value="InterPro"/>
</dbReference>
<evidence type="ECO:0000256" key="4">
    <source>
        <dbReference type="ARBA" id="ARBA00035242"/>
    </source>
</evidence>
<dbReference type="SUPFAM" id="SSF50104">
    <property type="entry name" value="Translation proteins SH3-like domain"/>
    <property type="match status" value="1"/>
</dbReference>
<protein>
    <recommendedName>
        <fullName evidence="4 5">Large ribosomal subunit protein uL2</fullName>
    </recommendedName>
</protein>
<dbReference type="Proteomes" id="UP000177575">
    <property type="component" value="Unassembled WGS sequence"/>
</dbReference>
<comment type="similarity">
    <text evidence="1 5">Belongs to the universal ribosomal protein uL2 family.</text>
</comment>
<dbReference type="SMART" id="SM01382">
    <property type="entry name" value="Ribosomal_L2_C"/>
    <property type="match status" value="1"/>
</dbReference>
<dbReference type="Pfam" id="PF00181">
    <property type="entry name" value="Ribosomal_L2_N"/>
    <property type="match status" value="1"/>
</dbReference>
<proteinExistence type="inferred from homology"/>
<comment type="function">
    <text evidence="5">One of the primary rRNA binding proteins. Required for association of the 30S and 50S subunits to form the 70S ribosome, for tRNA binding and peptide bond formation. It has been suggested to have peptidyltransferase activity; this is somewhat controversial. Makes several contacts with the 16S rRNA in the 70S ribosome.</text>
</comment>
<evidence type="ECO:0000256" key="6">
    <source>
        <dbReference type="SAM" id="MobiDB-lite"/>
    </source>
</evidence>
<gene>
    <name evidence="5" type="primary">rplB</name>
    <name evidence="9" type="ORF">A2388_01015</name>
</gene>
<reference evidence="9 10" key="1">
    <citation type="journal article" date="2016" name="Nat. Commun.">
        <title>Thousands of microbial genomes shed light on interconnected biogeochemical processes in an aquifer system.</title>
        <authorList>
            <person name="Anantharaman K."/>
            <person name="Brown C.T."/>
            <person name="Hug L.A."/>
            <person name="Sharon I."/>
            <person name="Castelle C.J."/>
            <person name="Probst A.J."/>
            <person name="Thomas B.C."/>
            <person name="Singh A."/>
            <person name="Wilkins M.J."/>
            <person name="Karaoz U."/>
            <person name="Brodie E.L."/>
            <person name="Williams K.H."/>
            <person name="Hubbard S.S."/>
            <person name="Banfield J.F."/>
        </authorList>
    </citation>
    <scope>NUCLEOTIDE SEQUENCE [LARGE SCALE GENOMIC DNA]</scope>
</reference>
<dbReference type="GO" id="GO:0002181">
    <property type="term" value="P:cytoplasmic translation"/>
    <property type="evidence" value="ECO:0007669"/>
    <property type="project" value="TreeGrafter"/>
</dbReference>
<dbReference type="FunFam" id="4.10.950.10:FF:000001">
    <property type="entry name" value="50S ribosomal protein L2"/>
    <property type="match status" value="1"/>
</dbReference>
<dbReference type="InterPro" id="IPR005880">
    <property type="entry name" value="Ribosomal_uL2_bac/org-type"/>
</dbReference>
<evidence type="ECO:0000259" key="8">
    <source>
        <dbReference type="SMART" id="SM01383"/>
    </source>
</evidence>
<dbReference type="InterPro" id="IPR022669">
    <property type="entry name" value="Ribosomal_uL2_C"/>
</dbReference>
<keyword evidence="3 5" id="KW-0687">Ribonucleoprotein</keyword>
<name>A0A1G2Q296_9BACT</name>
<dbReference type="PANTHER" id="PTHR13691">
    <property type="entry name" value="RIBOSOMAL PROTEIN L2"/>
    <property type="match status" value="1"/>
</dbReference>
<keyword evidence="5" id="KW-0699">rRNA-binding</keyword>
<evidence type="ECO:0000256" key="5">
    <source>
        <dbReference type="HAMAP-Rule" id="MF_01320"/>
    </source>
</evidence>